<dbReference type="AlphaFoldDB" id="A0A1L7TNP2"/>
<dbReference type="GeneID" id="65089042"/>
<evidence type="ECO:0000313" key="2">
    <source>
        <dbReference type="Proteomes" id="UP000184255"/>
    </source>
</evidence>
<name>A0A1L7TNP2_FUSMA</name>
<keyword evidence="2" id="KW-1185">Reference proteome</keyword>
<dbReference type="VEuPathDB" id="FungiDB:FMAN_09784"/>
<proteinExistence type="predicted"/>
<dbReference type="Proteomes" id="UP000184255">
    <property type="component" value="Unassembled WGS sequence"/>
</dbReference>
<organism evidence="1 2">
    <name type="scientific">Fusarium mangiferae</name>
    <name type="common">Mango malformation disease fungus</name>
    <dbReference type="NCBI Taxonomy" id="192010"/>
    <lineage>
        <taxon>Eukaryota</taxon>
        <taxon>Fungi</taxon>
        <taxon>Dikarya</taxon>
        <taxon>Ascomycota</taxon>
        <taxon>Pezizomycotina</taxon>
        <taxon>Sordariomycetes</taxon>
        <taxon>Hypocreomycetidae</taxon>
        <taxon>Hypocreales</taxon>
        <taxon>Nectriaceae</taxon>
        <taxon>Fusarium</taxon>
        <taxon>Fusarium fujikuroi species complex</taxon>
    </lineage>
</organism>
<sequence>MADTARKPYLLSISLNHQPYFDQLYEPLLTEIQSKANFLQAKDADSAARLLSEQPSPTAVLITDESLSDNRNHHLWRAVLRYVRKGGRAVVMGNFSSFVKPLSIKPFFAQAGLSWEVGAYHRTTVVLNHAAVESGLVAKLLPRYSQKAQFVKNVALDDAWYITDEESVIESSIFFPSNARAPGESPVTFASVGDGKLGYIGDVNGERGSNVAVLAMCGLL</sequence>
<reference evidence="2" key="1">
    <citation type="journal article" date="2016" name="Genome Biol. Evol.">
        <title>Comparative 'omics' of the Fusarium fujikuroi species complex highlights differences in genetic potential and metabolite synthesis.</title>
        <authorList>
            <person name="Niehaus E.-M."/>
            <person name="Muensterkoetter M."/>
            <person name="Proctor R.H."/>
            <person name="Brown D.W."/>
            <person name="Sharon A."/>
            <person name="Idan Y."/>
            <person name="Oren-Young L."/>
            <person name="Sieber C.M."/>
            <person name="Novak O."/>
            <person name="Pencik A."/>
            <person name="Tarkowska D."/>
            <person name="Hromadova K."/>
            <person name="Freeman S."/>
            <person name="Maymon M."/>
            <person name="Elazar M."/>
            <person name="Youssef S.A."/>
            <person name="El-Shabrawy E.S.M."/>
            <person name="Shalaby A.B.A."/>
            <person name="Houterman P."/>
            <person name="Brock N.L."/>
            <person name="Burkhardt I."/>
            <person name="Tsavkelova E.A."/>
            <person name="Dickschat J.S."/>
            <person name="Galuszka P."/>
            <person name="Gueldener U."/>
            <person name="Tudzynski B."/>
        </authorList>
    </citation>
    <scope>NUCLEOTIDE SEQUENCE [LARGE SCALE GENOMIC DNA]</scope>
    <source>
        <strain evidence="2">MRC7560</strain>
    </source>
</reference>
<dbReference type="RefSeq" id="XP_041686270.1">
    <property type="nucleotide sequence ID" value="XM_041820385.1"/>
</dbReference>
<evidence type="ECO:0000313" key="1">
    <source>
        <dbReference type="EMBL" id="CVL00280.1"/>
    </source>
</evidence>
<accession>A0A1L7TNP2</accession>
<comment type="caution">
    <text evidence="1">The sequence shown here is derived from an EMBL/GenBank/DDBJ whole genome shotgun (WGS) entry which is preliminary data.</text>
</comment>
<protein>
    <submittedName>
        <fullName evidence="1">Uncharacterized protein</fullName>
    </submittedName>
</protein>
<dbReference type="EMBL" id="FCQH01000011">
    <property type="protein sequence ID" value="CVL00280.1"/>
    <property type="molecule type" value="Genomic_DNA"/>
</dbReference>
<gene>
    <name evidence="1" type="ORF">FMAN_09784</name>
</gene>